<comment type="similarity">
    <text evidence="1">Belongs to the MYG1 family.</text>
</comment>
<dbReference type="RefSeq" id="WP_044218249.1">
    <property type="nucleotide sequence ID" value="NZ_JRYR02000002.1"/>
</dbReference>
<dbReference type="AlphaFoldDB" id="A0A1S1YT67"/>
<dbReference type="STRING" id="915059.NH26_20810"/>
<dbReference type="EMBL" id="JRYR02000002">
    <property type="protein sequence ID" value="OHX64053.1"/>
    <property type="molecule type" value="Genomic_DNA"/>
</dbReference>
<name>A0A1S1YT67_FLAPC</name>
<dbReference type="InterPro" id="IPR003226">
    <property type="entry name" value="MYG1_exonuclease"/>
</dbReference>
<evidence type="ECO:0000313" key="3">
    <source>
        <dbReference type="Proteomes" id="UP000179797"/>
    </source>
</evidence>
<dbReference type="Pfam" id="PF03690">
    <property type="entry name" value="MYG1_exonuc"/>
    <property type="match status" value="1"/>
</dbReference>
<protein>
    <recommendedName>
        <fullName evidence="4">Metal-dependent hydrolase</fullName>
    </recommendedName>
</protein>
<evidence type="ECO:0000256" key="1">
    <source>
        <dbReference type="ARBA" id="ARBA00010105"/>
    </source>
</evidence>
<reference evidence="2 3" key="1">
    <citation type="journal article" date="2012" name="Int. J. Syst. Evol. Microbiol.">
        <title>Flammeovirga pacifica sp. nov., isolated from deep-sea sediment.</title>
        <authorList>
            <person name="Xu H."/>
            <person name="Fu Y."/>
            <person name="Yang N."/>
            <person name="Ding Z."/>
            <person name="Lai Q."/>
            <person name="Zeng R."/>
        </authorList>
    </citation>
    <scope>NUCLEOTIDE SEQUENCE [LARGE SCALE GENOMIC DNA]</scope>
    <source>
        <strain evidence="3">DSM 24597 / LMG 26175 / WPAGA1</strain>
    </source>
</reference>
<proteinExistence type="inferred from homology"/>
<comment type="caution">
    <text evidence="2">The sequence shown here is derived from an EMBL/GenBank/DDBJ whole genome shotgun (WGS) entry which is preliminary data.</text>
</comment>
<dbReference type="PANTHER" id="PTHR11215:SF1">
    <property type="entry name" value="MYG1 EXONUCLEASE"/>
    <property type="match status" value="1"/>
</dbReference>
<evidence type="ECO:0008006" key="4">
    <source>
        <dbReference type="Google" id="ProtNLM"/>
    </source>
</evidence>
<dbReference type="PANTHER" id="PTHR11215">
    <property type="entry name" value="METAL DEPENDENT HYDROLASE - RELATED"/>
    <property type="match status" value="1"/>
</dbReference>
<keyword evidence="3" id="KW-1185">Reference proteome</keyword>
<dbReference type="OrthoDB" id="183622at2"/>
<accession>A0A1S1YT67</accession>
<evidence type="ECO:0000313" key="2">
    <source>
        <dbReference type="EMBL" id="OHX64053.1"/>
    </source>
</evidence>
<gene>
    <name evidence="2" type="ORF">NH26_20810</name>
</gene>
<dbReference type="Proteomes" id="UP000179797">
    <property type="component" value="Unassembled WGS sequence"/>
</dbReference>
<organism evidence="2 3">
    <name type="scientific">Flammeovirga pacifica</name>
    <dbReference type="NCBI Taxonomy" id="915059"/>
    <lineage>
        <taxon>Bacteria</taxon>
        <taxon>Pseudomonadati</taxon>
        <taxon>Bacteroidota</taxon>
        <taxon>Cytophagia</taxon>
        <taxon>Cytophagales</taxon>
        <taxon>Flammeovirgaceae</taxon>
        <taxon>Flammeovirga</taxon>
    </lineage>
</organism>
<sequence>MKPIFEKIITHSGNFHADEILAIILLKQFKFINDKTIIERRIPTILELNDTCICCLDVGLSYSPSCGNFDHHHNNQLAATCQLVWRYLHAHHQIDDWEYKNAPLAAFIKKVSQIDTGVIANGGELGFFNSFIKQFNGTKNGFNKALKWGEQTWELMWWNHTQLKLERKQFRQLKTDTKVIVYQDHKFKNWHYLANELGIEFLISPLNKEQWIIRSVHPQKYPLPIRSDYIFRHNSGFMAIIASKRKALEIVKEILELCS</sequence>